<dbReference type="InterPro" id="IPR018256">
    <property type="entry name" value="Ribosomal_eL13_CS"/>
</dbReference>
<evidence type="ECO:0000313" key="8">
    <source>
        <dbReference type="EMBL" id="AZF69453.1"/>
    </source>
</evidence>
<dbReference type="EMBL" id="CP033237">
    <property type="protein sequence ID" value="AZF74693.1"/>
    <property type="molecule type" value="Genomic_DNA"/>
</dbReference>
<dbReference type="GeneID" id="1453912"/>
<dbReference type="OrthoDB" id="17872at2157"/>
<evidence type="ECO:0000313" key="5">
    <source>
        <dbReference type="EMBL" id="AKA74989.1"/>
    </source>
</evidence>
<organism evidence="5 16">
    <name type="scientific">Saccharolobus solfataricus</name>
    <name type="common">Sulfolobus solfataricus</name>
    <dbReference type="NCBI Taxonomy" id="2287"/>
    <lineage>
        <taxon>Archaea</taxon>
        <taxon>Thermoproteota</taxon>
        <taxon>Thermoprotei</taxon>
        <taxon>Sulfolobales</taxon>
        <taxon>Sulfolobaceae</taxon>
        <taxon>Saccharolobus</taxon>
    </lineage>
</organism>
<evidence type="ECO:0000313" key="7">
    <source>
        <dbReference type="EMBL" id="AKA80374.1"/>
    </source>
</evidence>
<evidence type="ECO:0000256" key="2">
    <source>
        <dbReference type="ARBA" id="ARBA00023274"/>
    </source>
</evidence>
<dbReference type="GeneID" id="44128163"/>
<evidence type="ECO:0000313" key="19">
    <source>
        <dbReference type="Proteomes" id="UP000269431"/>
    </source>
</evidence>
<dbReference type="NCBIfam" id="NF008914">
    <property type="entry name" value="PRK12277.1"/>
    <property type="match status" value="1"/>
</dbReference>
<dbReference type="EMBL" id="CP011057">
    <property type="protein sequence ID" value="AKA80374.1"/>
    <property type="molecule type" value="Genomic_DNA"/>
</dbReference>
<dbReference type="Proteomes" id="UP000033057">
    <property type="component" value="Chromosome"/>
</dbReference>
<reference evidence="18 19" key="2">
    <citation type="journal article" date="2018" name="Proc. Natl. Acad. Sci. U.S.A.">
        <title>Nonmutational mechanism of inheritance in the Archaeon Sulfolobus solfataricus.</title>
        <authorList>
            <person name="Payne S."/>
            <person name="McCarthy S."/>
            <person name="Johnson T."/>
            <person name="North E."/>
            <person name="Blum P."/>
        </authorList>
    </citation>
    <scope>NUCLEOTIDE SEQUENCE [LARGE SCALE GENOMIC DNA]</scope>
    <source>
        <strain evidence="9 18">SARC-H</strain>
        <strain evidence="10 22">SARC-I</strain>
        <strain evidence="12 23">SARC-N</strain>
        <strain evidence="13 24">SARC-O</strain>
        <strain evidence="14 19">SUL120</strain>
        <strain evidence="8 20">SULG</strain>
        <strain evidence="11 21">SULM</strain>
    </source>
</reference>
<name>A0A0E3K738_SACSO</name>
<dbReference type="GO" id="GO:1990904">
    <property type="term" value="C:ribonucleoprotein complex"/>
    <property type="evidence" value="ECO:0007669"/>
    <property type="project" value="UniProtKB-KW"/>
</dbReference>
<dbReference type="InterPro" id="IPR001380">
    <property type="entry name" value="Ribosomal_eL13"/>
</dbReference>
<reference evidence="15 16" key="1">
    <citation type="journal article" date="2015" name="Genome Announc.">
        <title>Complete Genome Sequence of Sulfolobus solfataricus Strain 98/2 and Evolved Derivatives.</title>
        <authorList>
            <person name="McCarthy S."/>
            <person name="Gradnigo J."/>
            <person name="Johnson T."/>
            <person name="Payne S."/>
            <person name="Lipzen A."/>
            <person name="Martin J."/>
            <person name="Schackwitz W."/>
            <person name="Moriyama E."/>
            <person name="Blum P."/>
        </authorList>
    </citation>
    <scope>NUCLEOTIDE SEQUENCE [LARGE SCALE GENOMIC DNA]</scope>
    <source>
        <strain evidence="15">98/2 SULC</strain>
        <strain evidence="5">SARC-B</strain>
        <strain evidence="6">SARC-C</strain>
        <strain evidence="7 17">SULA</strain>
        <strain evidence="16">SULB</strain>
    </source>
</reference>
<evidence type="ECO:0000256" key="1">
    <source>
        <dbReference type="ARBA" id="ARBA00022980"/>
    </source>
</evidence>
<dbReference type="EMBL" id="CP033238">
    <property type="protein sequence ID" value="AZF77305.1"/>
    <property type="molecule type" value="Genomic_DNA"/>
</dbReference>
<dbReference type="Pfam" id="PF01294">
    <property type="entry name" value="Ribosomal_L13e"/>
    <property type="match status" value="1"/>
</dbReference>
<dbReference type="Proteomes" id="UP000033106">
    <property type="component" value="Chromosome"/>
</dbReference>
<dbReference type="Proteomes" id="UP000273443">
    <property type="component" value="Chromosome"/>
</dbReference>
<dbReference type="Proteomes" id="UP000269431">
    <property type="component" value="Chromosome"/>
</dbReference>
<dbReference type="GO" id="GO:0006412">
    <property type="term" value="P:translation"/>
    <property type="evidence" value="ECO:0007669"/>
    <property type="project" value="UniProtKB-UniRule"/>
</dbReference>
<dbReference type="SMR" id="A0A0E3K738"/>
<gene>
    <name evidence="3" type="primary">rpl13e</name>
    <name evidence="7" type="ORF">SULA_0239</name>
    <name evidence="5" type="ORF">SULB_0240</name>
    <name evidence="6" type="ORF">SULC_0239</name>
    <name evidence="8" type="ORF">SULG_01215</name>
    <name evidence="9" type="ORF">SULH_01215</name>
    <name evidence="10" type="ORF">SULI_01215</name>
    <name evidence="11" type="ORF">SULM_01215</name>
    <name evidence="12" type="ORF">SULN_01215</name>
    <name evidence="13" type="ORF">SULO_01225</name>
    <name evidence="14" type="ORF">SULZ_01235</name>
</gene>
<dbReference type="EMBL" id="CP033239">
    <property type="protein sequence ID" value="AZF79910.1"/>
    <property type="molecule type" value="Genomic_DNA"/>
</dbReference>
<dbReference type="Proteomes" id="UP000033085">
    <property type="component" value="Chromosome"/>
</dbReference>
<dbReference type="EMBL" id="CP033235">
    <property type="protein sequence ID" value="AZF69453.1"/>
    <property type="molecule type" value="Genomic_DNA"/>
</dbReference>
<dbReference type="Proteomes" id="UP000278715">
    <property type="component" value="Chromosome"/>
</dbReference>
<keyword evidence="1 3" id="KW-0689">Ribosomal protein</keyword>
<sequence>MEFPKAVIKRPNYHFEYPHKRKYKRIGRGFSVGELEKAGLNINKARKLGIFVDIRRKSVHEENVETLKKFSEQLSNQKP</sequence>
<evidence type="ECO:0000313" key="11">
    <source>
        <dbReference type="EMBL" id="AZF77305.1"/>
    </source>
</evidence>
<evidence type="ECO:0000256" key="4">
    <source>
        <dbReference type="RuleBase" id="RU000572"/>
    </source>
</evidence>
<evidence type="ECO:0000313" key="22">
    <source>
        <dbReference type="Proteomes" id="UP000275843"/>
    </source>
</evidence>
<evidence type="ECO:0000313" key="17">
    <source>
        <dbReference type="Proteomes" id="UP000033106"/>
    </source>
</evidence>
<evidence type="ECO:0000313" key="12">
    <source>
        <dbReference type="EMBL" id="AZF79910.1"/>
    </source>
</evidence>
<dbReference type="KEGG" id="ssol:SULB_0240"/>
<reference evidence="5" key="3">
    <citation type="submission" date="2018-10" db="EMBL/GenBank/DDBJ databases">
        <authorList>
            <person name="McCarthy S."/>
            <person name="Gradnigo J."/>
            <person name="Johnson T."/>
            <person name="Payne S."/>
            <person name="Lipzen A."/>
            <person name="Schackwitz W."/>
            <person name="Martin J."/>
            <person name="Moriyama E."/>
            <person name="Blum P."/>
        </authorList>
    </citation>
    <scope>NUCLEOTIDE SEQUENCE</scope>
    <source>
        <strain evidence="5">SARC-B</strain>
        <strain evidence="6">SARC-C</strain>
        <strain evidence="7">SULA</strain>
    </source>
</reference>
<dbReference type="Proteomes" id="UP000275843">
    <property type="component" value="Chromosome"/>
</dbReference>
<evidence type="ECO:0000256" key="3">
    <source>
        <dbReference type="HAMAP-Rule" id="MF_00499"/>
    </source>
</evidence>
<evidence type="ECO:0000313" key="15">
    <source>
        <dbReference type="Proteomes" id="UP000033057"/>
    </source>
</evidence>
<dbReference type="PATRIC" id="fig|2287.6.peg.247"/>
<evidence type="ECO:0000313" key="10">
    <source>
        <dbReference type="EMBL" id="AZF74693.1"/>
    </source>
</evidence>
<evidence type="ECO:0000313" key="24">
    <source>
        <dbReference type="Proteomes" id="UP000282269"/>
    </source>
</evidence>
<dbReference type="Proteomes" id="UP000282269">
    <property type="component" value="Chromosome"/>
</dbReference>
<dbReference type="EMBL" id="CP033240">
    <property type="protein sequence ID" value="AZF82514.1"/>
    <property type="molecule type" value="Genomic_DNA"/>
</dbReference>
<evidence type="ECO:0000313" key="13">
    <source>
        <dbReference type="EMBL" id="AZF82514.1"/>
    </source>
</evidence>
<accession>A0A0E3K738</accession>
<evidence type="ECO:0000313" key="9">
    <source>
        <dbReference type="EMBL" id="AZF72073.1"/>
    </source>
</evidence>
<dbReference type="EMBL" id="CP033236">
    <property type="protein sequence ID" value="AZF72073.1"/>
    <property type="molecule type" value="Genomic_DNA"/>
</dbReference>
<protein>
    <recommendedName>
        <fullName evidence="3">Large ribosomal subunit protein eL13</fullName>
    </recommendedName>
</protein>
<evidence type="ECO:0000313" key="20">
    <source>
        <dbReference type="Proteomes" id="UP000273194"/>
    </source>
</evidence>
<evidence type="ECO:0000313" key="21">
    <source>
        <dbReference type="Proteomes" id="UP000273443"/>
    </source>
</evidence>
<dbReference type="EMBL" id="CP033241">
    <property type="protein sequence ID" value="AZF85120.1"/>
    <property type="molecule type" value="Genomic_DNA"/>
</dbReference>
<dbReference type="EMBL" id="CP011056">
    <property type="protein sequence ID" value="AKA77683.1"/>
    <property type="molecule type" value="Genomic_DNA"/>
</dbReference>
<dbReference type="EMBL" id="CP011055">
    <property type="protein sequence ID" value="AKA74989.1"/>
    <property type="molecule type" value="Genomic_DNA"/>
</dbReference>
<evidence type="ECO:0000313" key="14">
    <source>
        <dbReference type="EMBL" id="AZF85120.1"/>
    </source>
</evidence>
<comment type="similarity">
    <text evidence="3 4">Belongs to the eukaryotic ribosomal protein eL13 family.</text>
</comment>
<evidence type="ECO:0000313" key="6">
    <source>
        <dbReference type="EMBL" id="AKA77683.1"/>
    </source>
</evidence>
<proteinExistence type="inferred from homology"/>
<dbReference type="OMA" id="YKRIGRG"/>
<dbReference type="KEGG" id="ssoa:SULA_0239"/>
<dbReference type="Proteomes" id="UP000267993">
    <property type="component" value="Chromosome"/>
</dbReference>
<evidence type="ECO:0000313" key="16">
    <source>
        <dbReference type="Proteomes" id="UP000033085"/>
    </source>
</evidence>
<evidence type="ECO:0000313" key="18">
    <source>
        <dbReference type="Proteomes" id="UP000267993"/>
    </source>
</evidence>
<keyword evidence="2 3" id="KW-0687">Ribonucleoprotein</keyword>
<dbReference type="HAMAP" id="MF_00499">
    <property type="entry name" value="Ribosomal_eL13"/>
    <property type="match status" value="1"/>
</dbReference>
<dbReference type="AlphaFoldDB" id="A0A0E3K738"/>
<evidence type="ECO:0000313" key="23">
    <source>
        <dbReference type="Proteomes" id="UP000278715"/>
    </source>
</evidence>
<dbReference type="PROSITE" id="PS01104">
    <property type="entry name" value="RIBOSOMAL_L13E"/>
    <property type="match status" value="1"/>
</dbReference>
<dbReference type="Proteomes" id="UP000273194">
    <property type="component" value="Chromosome"/>
</dbReference>
<dbReference type="GO" id="GO:0005840">
    <property type="term" value="C:ribosome"/>
    <property type="evidence" value="ECO:0007669"/>
    <property type="project" value="UniProtKB-KW"/>
</dbReference>
<dbReference type="KEGG" id="ssof:SULC_0239"/>
<dbReference type="RefSeq" id="WP_009993130.1">
    <property type="nucleotide sequence ID" value="NZ_CP011055.2"/>
</dbReference>
<dbReference type="GO" id="GO:0003735">
    <property type="term" value="F:structural constituent of ribosome"/>
    <property type="evidence" value="ECO:0007669"/>
    <property type="project" value="InterPro"/>
</dbReference>